<keyword evidence="2" id="KW-0732">Signal</keyword>
<evidence type="ECO:0000313" key="3">
    <source>
        <dbReference type="EMBL" id="KAG7312838.1"/>
    </source>
</evidence>
<accession>A0ABQ7R6H7</accession>
<organism evidence="3 4">
    <name type="scientific">Plutella xylostella</name>
    <name type="common">Diamondback moth</name>
    <name type="synonym">Plutella maculipennis</name>
    <dbReference type="NCBI Taxonomy" id="51655"/>
    <lineage>
        <taxon>Eukaryota</taxon>
        <taxon>Metazoa</taxon>
        <taxon>Ecdysozoa</taxon>
        <taxon>Arthropoda</taxon>
        <taxon>Hexapoda</taxon>
        <taxon>Insecta</taxon>
        <taxon>Pterygota</taxon>
        <taxon>Neoptera</taxon>
        <taxon>Endopterygota</taxon>
        <taxon>Lepidoptera</taxon>
        <taxon>Glossata</taxon>
        <taxon>Ditrysia</taxon>
        <taxon>Yponomeutoidea</taxon>
        <taxon>Plutellidae</taxon>
        <taxon>Plutella</taxon>
    </lineage>
</organism>
<dbReference type="Proteomes" id="UP000823941">
    <property type="component" value="Chromosome 2"/>
</dbReference>
<feature type="region of interest" description="Disordered" evidence="1">
    <location>
        <begin position="253"/>
        <end position="276"/>
    </location>
</feature>
<evidence type="ECO:0000256" key="1">
    <source>
        <dbReference type="SAM" id="MobiDB-lite"/>
    </source>
</evidence>
<evidence type="ECO:0000313" key="4">
    <source>
        <dbReference type="Proteomes" id="UP000823941"/>
    </source>
</evidence>
<proteinExistence type="predicted"/>
<feature type="signal peptide" evidence="2">
    <location>
        <begin position="1"/>
        <end position="20"/>
    </location>
</feature>
<gene>
    <name evidence="3" type="ORF">JYU34_001220</name>
</gene>
<name>A0ABQ7R6H7_PLUXY</name>
<protein>
    <submittedName>
        <fullName evidence="3">Uncharacterized protein</fullName>
    </submittedName>
</protein>
<dbReference type="EMBL" id="JAHIBW010000002">
    <property type="protein sequence ID" value="KAG7312838.1"/>
    <property type="molecule type" value="Genomic_DNA"/>
</dbReference>
<feature type="compositionally biased region" description="Low complexity" evidence="1">
    <location>
        <begin position="253"/>
        <end position="262"/>
    </location>
</feature>
<comment type="caution">
    <text evidence="3">The sequence shown here is derived from an EMBL/GenBank/DDBJ whole genome shotgun (WGS) entry which is preliminary data.</text>
</comment>
<feature type="chain" id="PRO_5046304716" evidence="2">
    <location>
        <begin position="21"/>
        <end position="293"/>
    </location>
</feature>
<keyword evidence="4" id="KW-1185">Reference proteome</keyword>
<reference evidence="3 4" key="1">
    <citation type="submission" date="2021-06" db="EMBL/GenBank/DDBJ databases">
        <title>A haploid diamondback moth (Plutella xylostella L.) genome assembly resolves 31 chromosomes and identifies a diamide resistance mutation.</title>
        <authorList>
            <person name="Ward C.M."/>
            <person name="Perry K.D."/>
            <person name="Baker G."/>
            <person name="Powis K."/>
            <person name="Heckel D.G."/>
            <person name="Baxter S.W."/>
        </authorList>
    </citation>
    <scope>NUCLEOTIDE SEQUENCE [LARGE SCALE GENOMIC DNA]</scope>
    <source>
        <strain evidence="3 4">LV</strain>
        <tissue evidence="3">Single pupa</tissue>
    </source>
</reference>
<sequence>MARHLIFCSVAALLIQASLCIPCNGPKPAPCSTTVYNSQPLISNQVVSSQPCNRPVQTQLINQVPQYTQVISNQIPNQIVSSNQFSSCNLPTIPIAASPVVATTLIDNSVSNSLANALQLLIVSDLIENTLNAREYGYGNSIIQAPVLESYTDYAPYDQYSTVSQVSSVSQVVDVPGPGVETYSSSSAVAETFYGGDSYGYGGYQEYISPVGQYSPCSADVVFPSSIPAQLVCNFGYAPTTVPVVSVAVEPLPANENPEANPCNGQDPGTEDLENKDEDNLFKIGNTTCGGSC</sequence>
<evidence type="ECO:0000256" key="2">
    <source>
        <dbReference type="SAM" id="SignalP"/>
    </source>
</evidence>